<feature type="compositionally biased region" description="Basic and acidic residues" evidence="1">
    <location>
        <begin position="1"/>
        <end position="11"/>
    </location>
</feature>
<evidence type="ECO:0000313" key="3">
    <source>
        <dbReference type="Proteomes" id="UP000274822"/>
    </source>
</evidence>
<feature type="region of interest" description="Disordered" evidence="1">
    <location>
        <begin position="1"/>
        <end position="36"/>
    </location>
</feature>
<protein>
    <submittedName>
        <fullName evidence="2">Uncharacterized protein</fullName>
    </submittedName>
</protein>
<gene>
    <name evidence="2" type="ORF">BC938DRAFT_478085</name>
</gene>
<comment type="caution">
    <text evidence="2">The sequence shown here is derived from an EMBL/GenBank/DDBJ whole genome shotgun (WGS) entry which is preliminary data.</text>
</comment>
<proteinExistence type="predicted"/>
<dbReference type="Proteomes" id="UP000274822">
    <property type="component" value="Unassembled WGS sequence"/>
</dbReference>
<keyword evidence="3" id="KW-1185">Reference proteome</keyword>
<accession>A0A433P6F8</accession>
<evidence type="ECO:0000256" key="1">
    <source>
        <dbReference type="SAM" id="MobiDB-lite"/>
    </source>
</evidence>
<name>A0A433P6F8_9FUNG</name>
<dbReference type="AlphaFoldDB" id="A0A433P6F8"/>
<reference evidence="2 3" key="1">
    <citation type="journal article" date="2018" name="New Phytol.">
        <title>Phylogenomics of Endogonaceae and evolution of mycorrhizas within Mucoromycota.</title>
        <authorList>
            <person name="Chang Y."/>
            <person name="Desiro A."/>
            <person name="Na H."/>
            <person name="Sandor L."/>
            <person name="Lipzen A."/>
            <person name="Clum A."/>
            <person name="Barry K."/>
            <person name="Grigoriev I.V."/>
            <person name="Martin F.M."/>
            <person name="Stajich J.E."/>
            <person name="Smith M.E."/>
            <person name="Bonito G."/>
            <person name="Spatafora J.W."/>
        </authorList>
    </citation>
    <scope>NUCLEOTIDE SEQUENCE [LARGE SCALE GENOMIC DNA]</scope>
    <source>
        <strain evidence="2 3">AD002</strain>
    </source>
</reference>
<feature type="compositionally biased region" description="Basic and acidic residues" evidence="1">
    <location>
        <begin position="26"/>
        <end position="35"/>
    </location>
</feature>
<organism evidence="2 3">
    <name type="scientific">Jimgerdemannia flammicorona</name>
    <dbReference type="NCBI Taxonomy" id="994334"/>
    <lineage>
        <taxon>Eukaryota</taxon>
        <taxon>Fungi</taxon>
        <taxon>Fungi incertae sedis</taxon>
        <taxon>Mucoromycota</taxon>
        <taxon>Mucoromycotina</taxon>
        <taxon>Endogonomycetes</taxon>
        <taxon>Endogonales</taxon>
        <taxon>Endogonaceae</taxon>
        <taxon>Jimgerdemannia</taxon>
    </lineage>
</organism>
<sequence length="158" mass="17797">MASKQSFDENGTRIPPPSIDSAISVHSHEDDESRNLKCPSGHEAAIAEELAATERAETEDTSMTSKIFMFLNVLRKFVGVKDIGTVRISLPSQLLEPVGNLEYWNFNDRPDYFAWYVSNLHLPLMIKISQAHTRITSRACPSYMSIVFVLDYLQFSGP</sequence>
<dbReference type="EMBL" id="RBNJ01030877">
    <property type="protein sequence ID" value="RUS13144.1"/>
    <property type="molecule type" value="Genomic_DNA"/>
</dbReference>
<evidence type="ECO:0000313" key="2">
    <source>
        <dbReference type="EMBL" id="RUS13144.1"/>
    </source>
</evidence>